<dbReference type="InterPro" id="IPR036291">
    <property type="entry name" value="NAD(P)-bd_dom_sf"/>
</dbReference>
<dbReference type="GO" id="GO:0044877">
    <property type="term" value="F:protein-containing complex binding"/>
    <property type="evidence" value="ECO:0007669"/>
    <property type="project" value="TreeGrafter"/>
</dbReference>
<dbReference type="Pfam" id="PF01370">
    <property type="entry name" value="Epimerase"/>
    <property type="match status" value="1"/>
</dbReference>
<dbReference type="PANTHER" id="PTHR12126">
    <property type="entry name" value="NADH-UBIQUINONE OXIDOREDUCTASE 39 KDA SUBUNIT-RELATED"/>
    <property type="match status" value="1"/>
</dbReference>
<feature type="domain" description="NAD-dependent epimerase/dehydratase" evidence="1">
    <location>
        <begin position="40"/>
        <end position="238"/>
    </location>
</feature>
<protein>
    <recommendedName>
        <fullName evidence="1">NAD-dependent epimerase/dehydratase domain-containing protein</fullName>
    </recommendedName>
</protein>
<dbReference type="SUPFAM" id="SSF51735">
    <property type="entry name" value="NAD(P)-binding Rossmann-fold domains"/>
    <property type="match status" value="1"/>
</dbReference>
<accession>A0A0F9IL22</accession>
<proteinExistence type="predicted"/>
<sequence length="341" mass="37524">MAWARAGVDPGFLQTVSRRGYRIVTSAGQQLRFAEPARRILVTGATGFIGRHLLSALEHAGRRPIRCLVDRCENVQVLEGRGLELAFGNLAEGCGLAEAVAGVHTVINLAVCWRPRGAKDYQAVNHQGVQRLVEAAAAAGVKRVIHLSDRWEADDPKYPYLRSRYGGRLAIMQNGIPYTIIQPGIVFGPGDYLTEQLASHIRHRSVMPVGARRDLILQPIHVDDLARCIIAVMEDPRFENQALDLGGPEQLTFQEVVDAVKQRLGRRGPFPLLSVRSARAVAVLSKLLRIRRGQPPASFEVLAHATTTTDPHVVGRLFGFQPRRLSDSIENLDQDPPQTAS</sequence>
<gene>
    <name evidence="2" type="ORF">LCGC14_1929960</name>
</gene>
<dbReference type="AlphaFoldDB" id="A0A0F9IL22"/>
<dbReference type="EMBL" id="LAZR01020709">
    <property type="protein sequence ID" value="KKL87912.1"/>
    <property type="molecule type" value="Genomic_DNA"/>
</dbReference>
<dbReference type="Gene3D" id="3.40.50.720">
    <property type="entry name" value="NAD(P)-binding Rossmann-like Domain"/>
    <property type="match status" value="1"/>
</dbReference>
<reference evidence="2" key="1">
    <citation type="journal article" date="2015" name="Nature">
        <title>Complex archaea that bridge the gap between prokaryotes and eukaryotes.</title>
        <authorList>
            <person name="Spang A."/>
            <person name="Saw J.H."/>
            <person name="Jorgensen S.L."/>
            <person name="Zaremba-Niedzwiedzka K."/>
            <person name="Martijn J."/>
            <person name="Lind A.E."/>
            <person name="van Eijk R."/>
            <person name="Schleper C."/>
            <person name="Guy L."/>
            <person name="Ettema T.J."/>
        </authorList>
    </citation>
    <scope>NUCLEOTIDE SEQUENCE</scope>
</reference>
<evidence type="ECO:0000313" key="2">
    <source>
        <dbReference type="EMBL" id="KKL87912.1"/>
    </source>
</evidence>
<comment type="caution">
    <text evidence="2">The sequence shown here is derived from an EMBL/GenBank/DDBJ whole genome shotgun (WGS) entry which is preliminary data.</text>
</comment>
<evidence type="ECO:0000259" key="1">
    <source>
        <dbReference type="Pfam" id="PF01370"/>
    </source>
</evidence>
<dbReference type="InterPro" id="IPR001509">
    <property type="entry name" value="Epimerase_deHydtase"/>
</dbReference>
<name>A0A0F9IL22_9ZZZZ</name>
<dbReference type="InterPro" id="IPR051207">
    <property type="entry name" value="ComplexI_NDUFA9_subunit"/>
</dbReference>
<organism evidence="2">
    <name type="scientific">marine sediment metagenome</name>
    <dbReference type="NCBI Taxonomy" id="412755"/>
    <lineage>
        <taxon>unclassified sequences</taxon>
        <taxon>metagenomes</taxon>
        <taxon>ecological metagenomes</taxon>
    </lineage>
</organism>
<dbReference type="PANTHER" id="PTHR12126:SF11">
    <property type="entry name" value="NADH DEHYDROGENASE [UBIQUINONE] 1 ALPHA SUBCOMPLEX SUBUNIT 9, MITOCHONDRIAL"/>
    <property type="match status" value="1"/>
</dbReference>